<dbReference type="PANTHER" id="PTHR30441">
    <property type="entry name" value="DUF748 DOMAIN-CONTAINING PROTEIN"/>
    <property type="match status" value="1"/>
</dbReference>
<protein>
    <submittedName>
        <fullName evidence="2">Protein involved in outer membrane biogenesis</fullName>
    </submittedName>
</protein>
<name>A4U0K0_9PROT</name>
<dbReference type="InterPro" id="IPR052894">
    <property type="entry name" value="AsmA-related"/>
</dbReference>
<accession>A4U0K0</accession>
<evidence type="ECO:0000259" key="1">
    <source>
        <dbReference type="Pfam" id="PF05170"/>
    </source>
</evidence>
<organism evidence="2">
    <name type="scientific">Magnetospirillum gryphiswaldense</name>
    <dbReference type="NCBI Taxonomy" id="55518"/>
    <lineage>
        <taxon>Bacteria</taxon>
        <taxon>Pseudomonadati</taxon>
        <taxon>Pseudomonadota</taxon>
        <taxon>Alphaproteobacteria</taxon>
        <taxon>Rhodospirillales</taxon>
        <taxon>Rhodospirillaceae</taxon>
        <taxon>Magnetospirillum</taxon>
    </lineage>
</organism>
<dbReference type="EMBL" id="CU459003">
    <property type="protein sequence ID" value="CAM76407.1"/>
    <property type="molecule type" value="Genomic_DNA"/>
</dbReference>
<dbReference type="Pfam" id="PF05170">
    <property type="entry name" value="AsmA"/>
    <property type="match status" value="2"/>
</dbReference>
<sequence length="745" mass="77129">MRLSLAVKIVAAVAVAVTVALIAATKAIDFERYKGYIADLVETETGRKLTFGGPVKLRLGLVPSLIADNITLSNPAGGAPGPMIRIQRVEAEVALPALLRKEILIQRLIVSSPEIVLENENWKLDNGRADKQASGTPTRFDLRELKIKNAKVSWRGTDGRQTLVAVHKLVLLPEQGAGTGLGVNVVGDSQGRTFEFTGKVGNLGAALAGKPWPVSLKGAGTGTIVSVDGTIGTLNSFTGLDFKVSFQTDELSDFLYMAGYGNGRGNGLLGPMRLAARLHDTGGVLALDDMDVSAGKRDFMFVSLKGAVKNVVALAGIDVVVQAETENLAHLDRVLNGELPTLGPVRVSAALRDAKGAWLASDIKAHVGGSDLAGEASLHAGGRLTANLTSAHLDVADFVGKSAPAPADGRVIPALALPLESLRGQDVDLALRAEKLVLSGLTLSGAAMEARLKGGMLSVPVLKGGLAGGTVNGAMTVDARPAQPLADLRLDLAEVDFGKLNREAGSDLLTGGVGGLKLALKSRGGDLRTLAANANGSAVLSLGPGRVHNRAFSLAGGDLISVILSALNPLAQSRETTEMACAVAHFRLKDGVAVTDKGLAVQADGIDVVGAGTIDLRNEALDLGFTPRAKEGLGLSLGGQMSGLTRLRGTLAAPSLSVDEMGAARAALSVGAATATAGLSLLRKCFFAKVMAAPKTCRPPLPWAGILGIRRKKGRLSRRHVGSVLIRHVRDDFPIAGCGPCRARP</sequence>
<gene>
    <name evidence="2" type="ORF">MGR_1299</name>
</gene>
<feature type="domain" description="AsmA" evidence="1">
    <location>
        <begin position="6"/>
        <end position="157"/>
    </location>
</feature>
<dbReference type="PANTHER" id="PTHR30441:SF4">
    <property type="entry name" value="PROTEIN ASMA"/>
    <property type="match status" value="1"/>
</dbReference>
<dbReference type="GO" id="GO:0005886">
    <property type="term" value="C:plasma membrane"/>
    <property type="evidence" value="ECO:0007669"/>
    <property type="project" value="TreeGrafter"/>
</dbReference>
<evidence type="ECO:0000313" key="2">
    <source>
        <dbReference type="EMBL" id="CAM76407.1"/>
    </source>
</evidence>
<feature type="domain" description="AsmA" evidence="1">
    <location>
        <begin position="421"/>
        <end position="594"/>
    </location>
</feature>
<proteinExistence type="predicted"/>
<dbReference type="AlphaFoldDB" id="A4U0K0"/>
<dbReference type="InterPro" id="IPR007844">
    <property type="entry name" value="AsmA"/>
</dbReference>
<reference evidence="2" key="1">
    <citation type="journal article" date="2007" name="J. Bacteriol.">
        <title>Comparative genome analysis of four magnetotactic bacteria reveals a complex set of group-specific genes implicated in magnetosome biomineralization and function.</title>
        <authorList>
            <person name="Richter M."/>
            <person name="Kube M."/>
            <person name="Bazylinski D.A."/>
            <person name="Lombardot T."/>
            <person name="Gloeckner F.O."/>
            <person name="Reinhardt R."/>
            <person name="Schueler D."/>
        </authorList>
    </citation>
    <scope>NUCLEOTIDE SEQUENCE</scope>
    <source>
        <strain evidence="2">MSR-1</strain>
    </source>
</reference>
<dbReference type="GO" id="GO:0090313">
    <property type="term" value="P:regulation of protein targeting to membrane"/>
    <property type="evidence" value="ECO:0007669"/>
    <property type="project" value="TreeGrafter"/>
</dbReference>